<feature type="domain" description="Helicase ATP-binding" evidence="7">
    <location>
        <begin position="17"/>
        <end position="298"/>
    </location>
</feature>
<dbReference type="GO" id="GO:0043139">
    <property type="term" value="F:5'-3' DNA helicase activity"/>
    <property type="evidence" value="ECO:0007669"/>
    <property type="project" value="UniProtKB-EC"/>
</dbReference>
<dbReference type="PROSITE" id="PS51193">
    <property type="entry name" value="HELICASE_ATP_BIND_2"/>
    <property type="match status" value="1"/>
</dbReference>
<dbReference type="AlphaFoldDB" id="A0A6J6H685"/>
<dbReference type="GO" id="GO:0003676">
    <property type="term" value="F:nucleic acid binding"/>
    <property type="evidence" value="ECO:0007669"/>
    <property type="project" value="InterPro"/>
</dbReference>
<protein>
    <recommendedName>
        <fullName evidence="5">DNA 5'-3' helicase</fullName>
        <ecNumber evidence="5">5.6.2.3</ecNumber>
    </recommendedName>
</protein>
<proteinExistence type="predicted"/>
<evidence type="ECO:0000256" key="5">
    <source>
        <dbReference type="ARBA" id="ARBA00044969"/>
    </source>
</evidence>
<organism evidence="8">
    <name type="scientific">freshwater metagenome</name>
    <dbReference type="NCBI Taxonomy" id="449393"/>
    <lineage>
        <taxon>unclassified sequences</taxon>
        <taxon>metagenomes</taxon>
        <taxon>ecological metagenomes</taxon>
    </lineage>
</organism>
<dbReference type="GO" id="GO:0016818">
    <property type="term" value="F:hydrolase activity, acting on acid anhydrides, in phosphorus-containing anhydrides"/>
    <property type="evidence" value="ECO:0007669"/>
    <property type="project" value="InterPro"/>
</dbReference>
<keyword evidence="4" id="KW-0067">ATP-binding</keyword>
<dbReference type="PANTHER" id="PTHR11472:SF34">
    <property type="entry name" value="REGULATOR OF TELOMERE ELONGATION HELICASE 1"/>
    <property type="match status" value="1"/>
</dbReference>
<dbReference type="Pfam" id="PF00270">
    <property type="entry name" value="DEAD"/>
    <property type="match status" value="1"/>
</dbReference>
<dbReference type="InterPro" id="IPR006555">
    <property type="entry name" value="ATP-dep_Helicase_C"/>
</dbReference>
<keyword evidence="3" id="KW-0378">Hydrolase</keyword>
<name>A0A6J6H685_9ZZZZ</name>
<dbReference type="InterPro" id="IPR011545">
    <property type="entry name" value="DEAD/DEAH_box_helicase_dom"/>
</dbReference>
<dbReference type="GO" id="GO:0005524">
    <property type="term" value="F:ATP binding"/>
    <property type="evidence" value="ECO:0007669"/>
    <property type="project" value="UniProtKB-KW"/>
</dbReference>
<keyword evidence="2" id="KW-0547">Nucleotide-binding</keyword>
<dbReference type="SUPFAM" id="SSF52540">
    <property type="entry name" value="P-loop containing nucleoside triphosphate hydrolases"/>
    <property type="match status" value="2"/>
</dbReference>
<dbReference type="EMBL" id="CAEZUP010000034">
    <property type="protein sequence ID" value="CAB4609147.1"/>
    <property type="molecule type" value="Genomic_DNA"/>
</dbReference>
<dbReference type="EC" id="5.6.2.3" evidence="5"/>
<evidence type="ECO:0000259" key="7">
    <source>
        <dbReference type="PROSITE" id="PS51193"/>
    </source>
</evidence>
<dbReference type="InterPro" id="IPR027417">
    <property type="entry name" value="P-loop_NTPase"/>
</dbReference>
<dbReference type="SMART" id="SM00491">
    <property type="entry name" value="HELICc2"/>
    <property type="match status" value="1"/>
</dbReference>
<evidence type="ECO:0000313" key="8">
    <source>
        <dbReference type="EMBL" id="CAB4609147.1"/>
    </source>
</evidence>
<comment type="cofactor">
    <cofactor evidence="1">
        <name>[4Fe-4S] cluster</name>
        <dbReference type="ChEBI" id="CHEBI:49883"/>
    </cofactor>
</comment>
<evidence type="ECO:0000256" key="4">
    <source>
        <dbReference type="ARBA" id="ARBA00022840"/>
    </source>
</evidence>
<evidence type="ECO:0000256" key="1">
    <source>
        <dbReference type="ARBA" id="ARBA00001966"/>
    </source>
</evidence>
<dbReference type="PANTHER" id="PTHR11472">
    <property type="entry name" value="DNA REPAIR DEAD HELICASE RAD3/XP-D SUBFAMILY MEMBER"/>
    <property type="match status" value="1"/>
</dbReference>
<dbReference type="SMART" id="SM00487">
    <property type="entry name" value="DEXDc"/>
    <property type="match status" value="1"/>
</dbReference>
<accession>A0A6J6H685</accession>
<dbReference type="GO" id="GO:0006139">
    <property type="term" value="P:nucleobase-containing compound metabolic process"/>
    <property type="evidence" value="ECO:0007669"/>
    <property type="project" value="InterPro"/>
</dbReference>
<comment type="catalytic activity">
    <reaction evidence="6">
        <text>ATP + H2O = ADP + phosphate + H(+)</text>
        <dbReference type="Rhea" id="RHEA:13065"/>
        <dbReference type="ChEBI" id="CHEBI:15377"/>
        <dbReference type="ChEBI" id="CHEBI:15378"/>
        <dbReference type="ChEBI" id="CHEBI:30616"/>
        <dbReference type="ChEBI" id="CHEBI:43474"/>
        <dbReference type="ChEBI" id="CHEBI:456216"/>
        <dbReference type="EC" id="5.6.2.3"/>
    </reaction>
</comment>
<dbReference type="Gene3D" id="3.40.50.300">
    <property type="entry name" value="P-loop containing nucleotide triphosphate hydrolases"/>
    <property type="match status" value="2"/>
</dbReference>
<dbReference type="Pfam" id="PF13307">
    <property type="entry name" value="Helicase_C_2"/>
    <property type="match status" value="1"/>
</dbReference>
<dbReference type="InterPro" id="IPR014001">
    <property type="entry name" value="Helicase_ATP-bd"/>
</dbReference>
<evidence type="ECO:0000256" key="6">
    <source>
        <dbReference type="ARBA" id="ARBA00048954"/>
    </source>
</evidence>
<dbReference type="InterPro" id="IPR014013">
    <property type="entry name" value="Helic_SF1/SF2_ATP-bd_DinG/Rad3"/>
</dbReference>
<evidence type="ECO:0000256" key="2">
    <source>
        <dbReference type="ARBA" id="ARBA00022741"/>
    </source>
</evidence>
<reference evidence="8" key="1">
    <citation type="submission" date="2020-05" db="EMBL/GenBank/DDBJ databases">
        <authorList>
            <person name="Chiriac C."/>
            <person name="Salcher M."/>
            <person name="Ghai R."/>
            <person name="Kavagutti S V."/>
        </authorList>
    </citation>
    <scope>NUCLEOTIDE SEQUENCE</scope>
</reference>
<evidence type="ECO:0000256" key="3">
    <source>
        <dbReference type="ARBA" id="ARBA00022801"/>
    </source>
</evidence>
<sequence>MGAPDRLAATTTAALEAITEALPAGEVREGQIDMAEAVARSIVKGEHLVVEAGTGTGKTFAYLVPAILSGRKVVVATATKTLQDQLAGKDLPFLAEQLDHEFSFAVLKGRSNYICLQRVRELGHDGDQLTLEVGPRPPTEEIAALARWADQTTTGDRAELTLEPSTRAWAAVSVGPRECPGATKCPKGDDCFTERARSAAAAADVVVVNTHLYGMHLATQGAVLPEHDVVVIDEAHQLEDTIAATAGVELTSGRFLNMARATGAIVSDPELVQGLDELAGLWRDALVDERGRRLRGHLDGEPARVLDLARARLDKAMTALRAVPDESVGDVAARKQRAMQAATSLIEDIESVRNVQADEVSWVEGSEDFPVLRVAPVDVGEILDETLWSKTTTILTSATLPAALPDQVGLPDGTFVRLDVGSPFDYPQQAMLYCAAHMPDPRSAKFDEAVHDELEALITAAGGRTMALFTSYRALQLAVEALRPRLAVEVLAQDDYPKPALIERFTDNPETCLFATMGFWQGVDVPGATLSLVTIDRVPFPRPDDPLLQARREKARAEAFRVVDLPRATTLLAQGAGRLIRSATDRGVVAVLDPRMAKASYKWDLVNALPPMKRTKDRSEVEAFLRSLRGDGPTDEA</sequence>
<gene>
    <name evidence="8" type="ORF">UFOPK1835_00964</name>
</gene>
<dbReference type="InterPro" id="IPR045028">
    <property type="entry name" value="DinG/Rad3-like"/>
</dbReference>